<accession>A0A177ANQ7</accession>
<evidence type="ECO:0000313" key="1">
    <source>
        <dbReference type="EMBL" id="OAF63658.1"/>
    </source>
</evidence>
<organism evidence="1 2">
    <name type="scientific">Intoshia linei</name>
    <dbReference type="NCBI Taxonomy" id="1819745"/>
    <lineage>
        <taxon>Eukaryota</taxon>
        <taxon>Metazoa</taxon>
        <taxon>Spiralia</taxon>
        <taxon>Lophotrochozoa</taxon>
        <taxon>Mesozoa</taxon>
        <taxon>Orthonectida</taxon>
        <taxon>Rhopaluridae</taxon>
        <taxon>Intoshia</taxon>
    </lineage>
</organism>
<comment type="caution">
    <text evidence="1">The sequence shown here is derived from an EMBL/GenBank/DDBJ whole genome shotgun (WGS) entry which is preliminary data.</text>
</comment>
<protein>
    <submittedName>
        <fullName evidence="1">Uncharacterized protein</fullName>
    </submittedName>
</protein>
<reference evidence="1 2" key="1">
    <citation type="submission" date="2016-04" db="EMBL/GenBank/DDBJ databases">
        <title>The genome of Intoshia linei affirms orthonectids as highly simplified spiralians.</title>
        <authorList>
            <person name="Mikhailov K.V."/>
            <person name="Slusarev G.S."/>
            <person name="Nikitin M.A."/>
            <person name="Logacheva M.D."/>
            <person name="Penin A."/>
            <person name="Aleoshin V."/>
            <person name="Panchin Y.V."/>
        </authorList>
    </citation>
    <scope>NUCLEOTIDE SEQUENCE [LARGE SCALE GENOMIC DNA]</scope>
    <source>
        <strain evidence="1">Intl2013</strain>
        <tissue evidence="1">Whole animal</tissue>
    </source>
</reference>
<dbReference type="Proteomes" id="UP000078046">
    <property type="component" value="Unassembled WGS sequence"/>
</dbReference>
<evidence type="ECO:0000313" key="2">
    <source>
        <dbReference type="Proteomes" id="UP000078046"/>
    </source>
</evidence>
<sequence length="62" mass="7513">MKILQNRHNINIYPDNNFQHFMHKSYIPVKLVELDNIRDVRNETLVCSTKFKKKLKFINQPV</sequence>
<keyword evidence="2" id="KW-1185">Reference proteome</keyword>
<gene>
    <name evidence="1" type="ORF">A3Q56_08638</name>
</gene>
<proteinExistence type="predicted"/>
<dbReference type="AlphaFoldDB" id="A0A177ANQ7"/>
<name>A0A177ANQ7_9BILA</name>
<dbReference type="EMBL" id="LWCA01002879">
    <property type="protein sequence ID" value="OAF63658.1"/>
    <property type="molecule type" value="Genomic_DNA"/>
</dbReference>